<feature type="transmembrane region" description="Helical" evidence="1">
    <location>
        <begin position="90"/>
        <end position="108"/>
    </location>
</feature>
<evidence type="ECO:0000256" key="1">
    <source>
        <dbReference type="SAM" id="Phobius"/>
    </source>
</evidence>
<sequence length="114" mass="13304">MGKTIKFFISIRHFFLPLISLILLWAFLYVLAIPLTYWGLYGEGAESERIESLPIHEFILNWAALILVMLTGSGLLIFNALRKNLRYAKPYLLAMMVVILIHIFRFEIDQLLFD</sequence>
<dbReference type="EMBL" id="QGNZ01000001">
    <property type="protein sequence ID" value="PWS28875.1"/>
    <property type="molecule type" value="Genomic_DNA"/>
</dbReference>
<keyword evidence="1" id="KW-0472">Membrane</keyword>
<accession>A0A317ER51</accession>
<keyword evidence="1" id="KW-1133">Transmembrane helix</keyword>
<reference evidence="2 3" key="1">
    <citation type="submission" date="2018-05" db="EMBL/GenBank/DDBJ databases">
        <title>Pedobacter paludis sp. nov., isolated from wetland soil.</title>
        <authorList>
            <person name="Zhang Y."/>
            <person name="Wang G."/>
        </authorList>
    </citation>
    <scope>NUCLEOTIDE SEQUENCE [LARGE SCALE GENOMIC DNA]</scope>
    <source>
        <strain evidence="2 3">KCTC22721</strain>
    </source>
</reference>
<protein>
    <submittedName>
        <fullName evidence="2">Uncharacterized protein</fullName>
    </submittedName>
</protein>
<proteinExistence type="predicted"/>
<feature type="transmembrane region" description="Helical" evidence="1">
    <location>
        <begin position="58"/>
        <end position="78"/>
    </location>
</feature>
<name>A0A317ER51_9SPHI</name>
<gene>
    <name evidence="2" type="ORF">DHW03_03305</name>
</gene>
<comment type="caution">
    <text evidence="2">The sequence shown here is derived from an EMBL/GenBank/DDBJ whole genome shotgun (WGS) entry which is preliminary data.</text>
</comment>
<dbReference type="Proteomes" id="UP000245379">
    <property type="component" value="Unassembled WGS sequence"/>
</dbReference>
<dbReference type="AlphaFoldDB" id="A0A317ER51"/>
<feature type="transmembrane region" description="Helical" evidence="1">
    <location>
        <begin position="14"/>
        <end position="38"/>
    </location>
</feature>
<evidence type="ECO:0000313" key="2">
    <source>
        <dbReference type="EMBL" id="PWS28875.1"/>
    </source>
</evidence>
<dbReference type="OrthoDB" id="773161at2"/>
<evidence type="ECO:0000313" key="3">
    <source>
        <dbReference type="Proteomes" id="UP000245379"/>
    </source>
</evidence>
<keyword evidence="3" id="KW-1185">Reference proteome</keyword>
<keyword evidence="1" id="KW-0812">Transmembrane</keyword>
<organism evidence="2 3">
    <name type="scientific">Pedobacter yonginense</name>
    <dbReference type="NCBI Taxonomy" id="651869"/>
    <lineage>
        <taxon>Bacteria</taxon>
        <taxon>Pseudomonadati</taxon>
        <taxon>Bacteroidota</taxon>
        <taxon>Sphingobacteriia</taxon>
        <taxon>Sphingobacteriales</taxon>
        <taxon>Sphingobacteriaceae</taxon>
        <taxon>Pedobacter</taxon>
    </lineage>
</organism>
<dbReference type="RefSeq" id="WP_109924305.1">
    <property type="nucleotide sequence ID" value="NZ_QGNZ01000001.1"/>
</dbReference>